<dbReference type="AlphaFoldDB" id="A0A6G7YRW1"/>
<gene>
    <name evidence="1" type="ORF">G7077_11770</name>
</gene>
<dbReference type="KEGG" id="spii:G7077_11770"/>
<dbReference type="EMBL" id="CP049869">
    <property type="protein sequence ID" value="QIK79480.1"/>
    <property type="molecule type" value="Genomic_DNA"/>
</dbReference>
<organism evidence="1 2">
    <name type="scientific">Sphingomonas piscis</name>
    <dbReference type="NCBI Taxonomy" id="2714943"/>
    <lineage>
        <taxon>Bacteria</taxon>
        <taxon>Pseudomonadati</taxon>
        <taxon>Pseudomonadota</taxon>
        <taxon>Alphaproteobacteria</taxon>
        <taxon>Sphingomonadales</taxon>
        <taxon>Sphingomonadaceae</taxon>
        <taxon>Sphingomonas</taxon>
    </lineage>
</organism>
<keyword evidence="2" id="KW-1185">Reference proteome</keyword>
<reference evidence="1 2" key="1">
    <citation type="submission" date="2020-03" db="EMBL/GenBank/DDBJ databases">
        <title>Sphingomonas sp. nov., isolated from fish.</title>
        <authorList>
            <person name="Hyun D.-W."/>
            <person name="Bae J.-W."/>
        </authorList>
    </citation>
    <scope>NUCLEOTIDE SEQUENCE [LARGE SCALE GENOMIC DNA]</scope>
    <source>
        <strain evidence="1 2">HDW15B</strain>
    </source>
</reference>
<name>A0A6G7YRW1_9SPHN</name>
<accession>A0A6G7YRW1</accession>
<evidence type="ECO:0000313" key="1">
    <source>
        <dbReference type="EMBL" id="QIK79480.1"/>
    </source>
</evidence>
<evidence type="ECO:0000313" key="2">
    <source>
        <dbReference type="Proteomes" id="UP000503222"/>
    </source>
</evidence>
<sequence>MGWLIGRAEAVSNPQAARDKAIAKLRRLAELDDPEALVVPILIDAILLVESMRGARHPMPLLPELSRSVDELLREVTILEKSEEFAAAAE</sequence>
<dbReference type="RefSeq" id="WP_166411867.1">
    <property type="nucleotide sequence ID" value="NZ_CP049869.1"/>
</dbReference>
<protein>
    <submittedName>
        <fullName evidence="1">Uncharacterized protein</fullName>
    </submittedName>
</protein>
<dbReference type="Proteomes" id="UP000503222">
    <property type="component" value="Chromosome"/>
</dbReference>
<proteinExistence type="predicted"/>